<dbReference type="PANTHER" id="PTHR22602:SF0">
    <property type="entry name" value="TRANSFERASE CAF17, MITOCHONDRIAL-RELATED"/>
    <property type="match status" value="1"/>
</dbReference>
<dbReference type="AlphaFoldDB" id="A0A1S7QBU3"/>
<accession>A0A1S7QBU3</accession>
<proteinExistence type="predicted"/>
<dbReference type="NCBIfam" id="TIGR03317">
    <property type="entry name" value="ygfZ_signature"/>
    <property type="match status" value="1"/>
</dbReference>
<dbReference type="Pfam" id="PF25455">
    <property type="entry name" value="Beta-barrel_CAF17_C"/>
    <property type="match status" value="1"/>
</dbReference>
<name>A0A1S7QBU3_AGRTU</name>
<dbReference type="InterPro" id="IPR027266">
    <property type="entry name" value="TrmE/GcvT-like"/>
</dbReference>
<evidence type="ECO:0000256" key="1">
    <source>
        <dbReference type="ARBA" id="ARBA00022946"/>
    </source>
</evidence>
<dbReference type="GO" id="GO:0008168">
    <property type="term" value="F:methyltransferase activity"/>
    <property type="evidence" value="ECO:0007669"/>
    <property type="project" value="UniProtKB-KW"/>
</dbReference>
<dbReference type="SUPFAM" id="SSF103025">
    <property type="entry name" value="Folate-binding domain"/>
    <property type="match status" value="1"/>
</dbReference>
<evidence type="ECO:0000259" key="2">
    <source>
        <dbReference type="Pfam" id="PF01571"/>
    </source>
</evidence>
<dbReference type="EMBL" id="FBWC01000016">
    <property type="protein sequence ID" value="CUX34396.1"/>
    <property type="molecule type" value="Genomic_DNA"/>
</dbReference>
<reference evidence="4 5" key="1">
    <citation type="submission" date="2016-01" db="EMBL/GenBank/DDBJ databases">
        <authorList>
            <person name="Oliw E.H."/>
        </authorList>
    </citation>
    <scope>NUCLEOTIDE SEQUENCE [LARGE SCALE GENOMIC DNA]</scope>
    <source>
        <strain evidence="4 5">Kerr 14</strain>
    </source>
</reference>
<organism evidence="4 5">
    <name type="scientific">Agrobacterium tumefaciens str. Kerr 14</name>
    <dbReference type="NCBI Taxonomy" id="1183424"/>
    <lineage>
        <taxon>Bacteria</taxon>
        <taxon>Pseudomonadati</taxon>
        <taxon>Pseudomonadota</taxon>
        <taxon>Alphaproteobacteria</taxon>
        <taxon>Hyphomicrobiales</taxon>
        <taxon>Rhizobiaceae</taxon>
        <taxon>Rhizobium/Agrobacterium group</taxon>
        <taxon>Agrobacterium</taxon>
        <taxon>Agrobacterium tumefaciens complex</taxon>
    </lineage>
</organism>
<dbReference type="GO" id="GO:0016226">
    <property type="term" value="P:iron-sulfur cluster assembly"/>
    <property type="evidence" value="ECO:0007669"/>
    <property type="project" value="TreeGrafter"/>
</dbReference>
<dbReference type="InterPro" id="IPR017703">
    <property type="entry name" value="YgfZ/GCV_T_CS"/>
</dbReference>
<evidence type="ECO:0000313" key="4">
    <source>
        <dbReference type="EMBL" id="CUX34396.1"/>
    </source>
</evidence>
<dbReference type="Gene3D" id="3.30.1360.120">
    <property type="entry name" value="Probable tRNA modification gtpase trme, domain 1"/>
    <property type="match status" value="2"/>
</dbReference>
<keyword evidence="1" id="KW-0809">Transit peptide</keyword>
<protein>
    <submittedName>
        <fullName evidence="4">Glycine cleavage system T protein, aminomethyltransferase</fullName>
    </submittedName>
</protein>
<dbReference type="InterPro" id="IPR045179">
    <property type="entry name" value="YgfZ/GcvT"/>
</dbReference>
<sequence length="301" mass="31874">MHLHLACYPHSLDEPNGDAMPSAFLADRRLIRVSGTGAEEFLNNLITADIENLPAGEARAAALLTPQGKILFDFLIWRDGGDYLIETGAAEQDALLRRLTMYKLRAPVDLKVETVEGVSVFWTETAPVAGVRDGRFAKAGIDLFRLPGASASGDVAAYDALRVDHGIAESGRDYALQDAFPHDVLMDVNDGVSFRKGCFVGQEVVSRMKHRGTARRRVVTVSAGGALPASGTEITADGKPVGTLGTVCGNRALAIVRIDRIADALASGTPLLAETVPVTVALPAWSGLSFPAADPAARAED</sequence>
<dbReference type="GO" id="GO:0032259">
    <property type="term" value="P:methylation"/>
    <property type="evidence" value="ECO:0007669"/>
    <property type="project" value="UniProtKB-KW"/>
</dbReference>
<dbReference type="Pfam" id="PF01571">
    <property type="entry name" value="GCV_T"/>
    <property type="match status" value="1"/>
</dbReference>
<dbReference type="Proteomes" id="UP000191897">
    <property type="component" value="Unassembled WGS sequence"/>
</dbReference>
<dbReference type="InterPro" id="IPR057460">
    <property type="entry name" value="CAF17_C"/>
</dbReference>
<dbReference type="PANTHER" id="PTHR22602">
    <property type="entry name" value="TRANSFERASE CAF17, MITOCHONDRIAL-RELATED"/>
    <property type="match status" value="1"/>
</dbReference>
<keyword evidence="4" id="KW-0808">Transferase</keyword>
<dbReference type="InterPro" id="IPR006222">
    <property type="entry name" value="GCVT_N"/>
</dbReference>
<keyword evidence="4" id="KW-0489">Methyltransferase</keyword>
<gene>
    <name evidence="4" type="ORF">AGR4C_Cc70103</name>
</gene>
<evidence type="ECO:0000313" key="5">
    <source>
        <dbReference type="Proteomes" id="UP000191897"/>
    </source>
</evidence>
<feature type="domain" description="CAF17 C-terminal" evidence="3">
    <location>
        <begin position="215"/>
        <end position="286"/>
    </location>
</feature>
<evidence type="ECO:0000259" key="3">
    <source>
        <dbReference type="Pfam" id="PF25455"/>
    </source>
</evidence>
<feature type="domain" description="GCVT N-terminal" evidence="2">
    <location>
        <begin position="31"/>
        <end position="104"/>
    </location>
</feature>